<feature type="transmembrane region" description="Helical" evidence="1">
    <location>
        <begin position="6"/>
        <end position="23"/>
    </location>
</feature>
<name>A0A4R1PQD5_9GAMM</name>
<evidence type="ECO:0000256" key="1">
    <source>
        <dbReference type="SAM" id="Phobius"/>
    </source>
</evidence>
<reference evidence="2 3" key="1">
    <citation type="submission" date="2019-03" db="EMBL/GenBank/DDBJ databases">
        <title>Genomic Encyclopedia of Type Strains, Phase IV (KMG-IV): sequencing the most valuable type-strain genomes for metagenomic binning, comparative biology and taxonomic classification.</title>
        <authorList>
            <person name="Goeker M."/>
        </authorList>
    </citation>
    <scope>NUCLEOTIDE SEQUENCE [LARGE SCALE GENOMIC DNA]</scope>
    <source>
        <strain evidence="2 3">DSM 2286</strain>
    </source>
</reference>
<accession>A0A4R1PQD5</accession>
<gene>
    <name evidence="2" type="ORF">EV691_103101</name>
</gene>
<keyword evidence="1" id="KW-0472">Membrane</keyword>
<comment type="caution">
    <text evidence="2">The sequence shown here is derived from an EMBL/GenBank/DDBJ whole genome shotgun (WGS) entry which is preliminary data.</text>
</comment>
<proteinExistence type="predicted"/>
<dbReference type="EMBL" id="SMMU01000003">
    <property type="protein sequence ID" value="TCL33732.1"/>
    <property type="molecule type" value="Genomic_DNA"/>
</dbReference>
<keyword evidence="1" id="KW-0812">Transmembrane</keyword>
<dbReference type="Proteomes" id="UP000295169">
    <property type="component" value="Unassembled WGS sequence"/>
</dbReference>
<protein>
    <submittedName>
        <fullName evidence="2">Uncharacterized protein</fullName>
    </submittedName>
</protein>
<dbReference type="AlphaFoldDB" id="A0A4R1PQD5"/>
<evidence type="ECO:0000313" key="3">
    <source>
        <dbReference type="Proteomes" id="UP000295169"/>
    </source>
</evidence>
<evidence type="ECO:0000313" key="2">
    <source>
        <dbReference type="EMBL" id="TCL33732.1"/>
    </source>
</evidence>
<keyword evidence="1" id="KW-1133">Transmembrane helix</keyword>
<organism evidence="2 3">
    <name type="scientific">Azotobacter chroococcum</name>
    <dbReference type="NCBI Taxonomy" id="353"/>
    <lineage>
        <taxon>Bacteria</taxon>
        <taxon>Pseudomonadati</taxon>
        <taxon>Pseudomonadota</taxon>
        <taxon>Gammaproteobacteria</taxon>
        <taxon>Pseudomonadales</taxon>
        <taxon>Pseudomonadaceae</taxon>
        <taxon>Azotobacter</taxon>
    </lineage>
</organism>
<sequence>MLTISTTLILALLGCALIGRRLYLNRGMRARASHQFDGTRNDPWDRQEIVAQEQAWQHLQQLADRKKRR</sequence>